<dbReference type="RefSeq" id="WP_230820279.1">
    <property type="nucleotide sequence ID" value="NZ_JAJNCU010000001.1"/>
</dbReference>
<proteinExistence type="predicted"/>
<sequence length="168" mass="19746">MNIHLNKIVLPKTVSHILESKFDFTDLELEFINGANQFLKEYAGIESYKVKMVYCLGTCLFNFTRVGLYFLLEDEVLTISTSNLKNMNGEEPDWRVMHFPFRVIEELDLEMVENLNDHKYEAGILYVTVINDKGVNRTHVLHNINPEHIHCFRDFYTNIMENKRIRGA</sequence>
<reference evidence="1 2" key="1">
    <citation type="submission" date="2024-05" db="EMBL/GenBank/DDBJ databases">
        <title>Genomic Encyclopedia of Type Strains, Phase IV (KMG-IV): sequencing the most valuable type-strain genomes for metagenomic binning, comparative biology and taxonomic classification.</title>
        <authorList>
            <person name="Goeker M."/>
        </authorList>
    </citation>
    <scope>NUCLEOTIDE SEQUENCE [LARGE SCALE GENOMIC DNA]</scope>
    <source>
        <strain evidence="1 2">DSM 25286</strain>
    </source>
</reference>
<gene>
    <name evidence="1" type="ORF">ABHD89_000852</name>
</gene>
<evidence type="ECO:0000313" key="1">
    <source>
        <dbReference type="EMBL" id="MET3110464.1"/>
    </source>
</evidence>
<accession>A0ABV2E7R6</accession>
<keyword evidence="2" id="KW-1185">Reference proteome</keyword>
<comment type="caution">
    <text evidence="1">The sequence shown here is derived from an EMBL/GenBank/DDBJ whole genome shotgun (WGS) entry which is preliminary data.</text>
</comment>
<evidence type="ECO:0008006" key="3">
    <source>
        <dbReference type="Google" id="ProtNLM"/>
    </source>
</evidence>
<dbReference type="EMBL" id="JBDZDV010000001">
    <property type="protein sequence ID" value="MET3110464.1"/>
    <property type="molecule type" value="Genomic_DNA"/>
</dbReference>
<protein>
    <recommendedName>
        <fullName evidence="3">YokE-like PH domain-containing protein</fullName>
    </recommendedName>
</protein>
<evidence type="ECO:0000313" key="2">
    <source>
        <dbReference type="Proteomes" id="UP001549019"/>
    </source>
</evidence>
<name>A0ABV2E7R6_9STAP</name>
<dbReference type="Proteomes" id="UP001549019">
    <property type="component" value="Unassembled WGS sequence"/>
</dbReference>
<organism evidence="1 2">
    <name type="scientific">Salinicoccus halitifaciens</name>
    <dbReference type="NCBI Taxonomy" id="1073415"/>
    <lineage>
        <taxon>Bacteria</taxon>
        <taxon>Bacillati</taxon>
        <taxon>Bacillota</taxon>
        <taxon>Bacilli</taxon>
        <taxon>Bacillales</taxon>
        <taxon>Staphylococcaceae</taxon>
        <taxon>Salinicoccus</taxon>
    </lineage>
</organism>